<sequence length="116" mass="12746">MTAYRYVFSPVDVDGFIPQGMKSPGRISASNDNQFKCSLMGLSMFVSQHDAEARFRYLKGKYKNLKKTLGSHLAVGQLTPSMGVASVACSSGHFDFFEFQGISLVGDFSIVCELED</sequence>
<dbReference type="Proteomes" id="UP000502117">
    <property type="component" value="Chromosome"/>
</dbReference>
<accession>A0A6G7LUS6</accession>
<dbReference type="KEGG" id="schk:GII14_16150"/>
<gene>
    <name evidence="1" type="ORF">GII14_16150</name>
</gene>
<protein>
    <submittedName>
        <fullName evidence="1">Uncharacterized protein</fullName>
    </submittedName>
</protein>
<proteinExistence type="predicted"/>
<dbReference type="EMBL" id="CP045857">
    <property type="protein sequence ID" value="QIJ05522.1"/>
    <property type="molecule type" value="Genomic_DNA"/>
</dbReference>
<dbReference type="RefSeq" id="WP_162206647.1">
    <property type="nucleotide sequence ID" value="NZ_CP045857.1"/>
</dbReference>
<evidence type="ECO:0000313" key="2">
    <source>
        <dbReference type="Proteomes" id="UP000502117"/>
    </source>
</evidence>
<name>A0A6G7LUS6_9GAMM</name>
<organism evidence="1 2">
    <name type="scientific">Shewanella chilikensis</name>
    <dbReference type="NCBI Taxonomy" id="558541"/>
    <lineage>
        <taxon>Bacteria</taxon>
        <taxon>Pseudomonadati</taxon>
        <taxon>Pseudomonadota</taxon>
        <taxon>Gammaproteobacteria</taxon>
        <taxon>Alteromonadales</taxon>
        <taxon>Shewanellaceae</taxon>
        <taxon>Shewanella</taxon>
    </lineage>
</organism>
<reference evidence="1 2" key="1">
    <citation type="submission" date="2019-11" db="EMBL/GenBank/DDBJ databases">
        <title>Complete Genome Sequence of Shewanella chilikensis Strain DC57, Isolated from Corroded Seal Rings at a floating production facility in Australia.</title>
        <authorList>
            <person name="Salgar-Chaparro S.J."/>
            <person name="Castillo-Villamizar G.A."/>
            <person name="Poehlein A."/>
            <person name="Daniel R."/>
            <person name="Machuca L."/>
        </authorList>
    </citation>
    <scope>NUCLEOTIDE SEQUENCE [LARGE SCALE GENOMIC DNA]</scope>
    <source>
        <strain evidence="1 2">DC57</strain>
    </source>
</reference>
<evidence type="ECO:0000313" key="1">
    <source>
        <dbReference type="EMBL" id="QIJ05522.1"/>
    </source>
</evidence>
<dbReference type="AlphaFoldDB" id="A0A6G7LUS6"/>